<dbReference type="AlphaFoldDB" id="A0A1J6IP77"/>
<name>A0A1J6IP77_NICAT</name>
<dbReference type="Proteomes" id="UP000187609">
    <property type="component" value="Unassembled WGS sequence"/>
</dbReference>
<dbReference type="EMBL" id="MJEQ01037184">
    <property type="protein sequence ID" value="OIT06973.1"/>
    <property type="molecule type" value="Genomic_DNA"/>
</dbReference>
<dbReference type="Pfam" id="PF00646">
    <property type="entry name" value="F-box"/>
    <property type="match status" value="1"/>
</dbReference>
<sequence>MDTVTTSIASSSPDSRSPPYDVIFEILLQLPVMILLMMKCVSRFWNSIISSPQFIKAHLKLSTKKQDLRLLFNDSLGRPQFYTCPLSSILYQESHQRHVKLDFPCKSSSGEYKIEGSCNGLLCISVSRRDLFLWNPSIRELKKLPPPLASDNRFRPLCMHQNNDVLLQNASKLS</sequence>
<dbReference type="SUPFAM" id="SSF81383">
    <property type="entry name" value="F-box domain"/>
    <property type="match status" value="1"/>
</dbReference>
<accession>A0A1J6IP77</accession>
<dbReference type="PANTHER" id="PTHR31672:SF13">
    <property type="entry name" value="F-BOX PROTEIN CPR30-LIKE"/>
    <property type="match status" value="1"/>
</dbReference>
<organism evidence="2 3">
    <name type="scientific">Nicotiana attenuata</name>
    <name type="common">Coyote tobacco</name>
    <dbReference type="NCBI Taxonomy" id="49451"/>
    <lineage>
        <taxon>Eukaryota</taxon>
        <taxon>Viridiplantae</taxon>
        <taxon>Streptophyta</taxon>
        <taxon>Embryophyta</taxon>
        <taxon>Tracheophyta</taxon>
        <taxon>Spermatophyta</taxon>
        <taxon>Magnoliopsida</taxon>
        <taxon>eudicotyledons</taxon>
        <taxon>Gunneridae</taxon>
        <taxon>Pentapetalae</taxon>
        <taxon>asterids</taxon>
        <taxon>lamiids</taxon>
        <taxon>Solanales</taxon>
        <taxon>Solanaceae</taxon>
        <taxon>Nicotianoideae</taxon>
        <taxon>Nicotianeae</taxon>
        <taxon>Nicotiana</taxon>
    </lineage>
</organism>
<dbReference type="InterPro" id="IPR036047">
    <property type="entry name" value="F-box-like_dom_sf"/>
</dbReference>
<dbReference type="OMA" id="ILYQESH"/>
<dbReference type="InterPro" id="IPR001810">
    <property type="entry name" value="F-box_dom"/>
</dbReference>
<feature type="domain" description="F-box" evidence="1">
    <location>
        <begin position="19"/>
        <end position="55"/>
    </location>
</feature>
<dbReference type="OrthoDB" id="591557at2759"/>
<dbReference type="PANTHER" id="PTHR31672">
    <property type="entry name" value="BNACNNG10540D PROTEIN"/>
    <property type="match status" value="1"/>
</dbReference>
<dbReference type="Gramene" id="OIT06973">
    <property type="protein sequence ID" value="OIT06973"/>
    <property type="gene ID" value="A4A49_52382"/>
</dbReference>
<evidence type="ECO:0000313" key="2">
    <source>
        <dbReference type="EMBL" id="OIT06973.1"/>
    </source>
</evidence>
<dbReference type="STRING" id="49451.A0A1J6IP77"/>
<reference evidence="2" key="1">
    <citation type="submission" date="2016-11" db="EMBL/GenBank/DDBJ databases">
        <title>The genome of Nicotiana attenuata.</title>
        <authorList>
            <person name="Xu S."/>
            <person name="Brockmoeller T."/>
            <person name="Gaquerel E."/>
            <person name="Navarro A."/>
            <person name="Kuhl H."/>
            <person name="Gase K."/>
            <person name="Ling Z."/>
            <person name="Zhou W."/>
            <person name="Kreitzer C."/>
            <person name="Stanke M."/>
            <person name="Tang H."/>
            <person name="Lyons E."/>
            <person name="Pandey P."/>
            <person name="Pandey S.P."/>
            <person name="Timmermann B."/>
            <person name="Baldwin I.T."/>
        </authorList>
    </citation>
    <scope>NUCLEOTIDE SEQUENCE [LARGE SCALE GENOMIC DNA]</scope>
    <source>
        <strain evidence="2">UT</strain>
    </source>
</reference>
<evidence type="ECO:0000259" key="1">
    <source>
        <dbReference type="Pfam" id="PF00646"/>
    </source>
</evidence>
<keyword evidence="3" id="KW-1185">Reference proteome</keyword>
<dbReference type="KEGG" id="nau:109222347"/>
<proteinExistence type="predicted"/>
<protein>
    <submittedName>
        <fullName evidence="2">F-box protein</fullName>
    </submittedName>
</protein>
<gene>
    <name evidence="2" type="ORF">A4A49_52382</name>
</gene>
<dbReference type="InterPro" id="IPR050796">
    <property type="entry name" value="SCF_F-box_component"/>
</dbReference>
<evidence type="ECO:0000313" key="3">
    <source>
        <dbReference type="Proteomes" id="UP000187609"/>
    </source>
</evidence>
<comment type="caution">
    <text evidence="2">The sequence shown here is derived from an EMBL/GenBank/DDBJ whole genome shotgun (WGS) entry which is preliminary data.</text>
</comment>